<reference evidence="3" key="1">
    <citation type="submission" date="2024-05" db="EMBL/GenBank/DDBJ databases">
        <authorList>
            <person name="Yang L."/>
            <person name="Pan L."/>
        </authorList>
    </citation>
    <scope>NUCLEOTIDE SEQUENCE</scope>
    <source>
        <strain evidence="3">FCG-7</strain>
    </source>
</reference>
<dbReference type="KEGG" id="cmav:ABHF33_02585"/>
<keyword evidence="1" id="KW-1133">Transmembrane helix</keyword>
<keyword evidence="1" id="KW-0812">Transmembrane</keyword>
<feature type="transmembrane region" description="Helical" evidence="1">
    <location>
        <begin position="29"/>
        <end position="46"/>
    </location>
</feature>
<gene>
    <name evidence="3" type="ORF">ABHF33_02585</name>
</gene>
<proteinExistence type="predicted"/>
<dbReference type="EMBL" id="CP157355">
    <property type="protein sequence ID" value="XBM01192.1"/>
    <property type="molecule type" value="Genomic_DNA"/>
</dbReference>
<dbReference type="AlphaFoldDB" id="A0AAU7FBA5"/>
<protein>
    <submittedName>
        <fullName evidence="3">DUF5668 domain-containing protein</fullName>
    </submittedName>
</protein>
<sequence length="64" mass="7300">MRHSIILLLIGAVFLGVNLGWWPGVMNLLATWWPLILIAVGISGLIRHKENRTCRHPHHQGEQQ</sequence>
<feature type="domain" description="LiaF transmembrane" evidence="2">
    <location>
        <begin position="5"/>
        <end position="52"/>
    </location>
</feature>
<dbReference type="Pfam" id="PF22570">
    <property type="entry name" value="LiaF-TM"/>
    <property type="match status" value="1"/>
</dbReference>
<evidence type="ECO:0000259" key="2">
    <source>
        <dbReference type="Pfam" id="PF22570"/>
    </source>
</evidence>
<accession>A0AAU7FBA5</accession>
<organism evidence="3">
    <name type="scientific">Chitinibacter mangrovi</name>
    <dbReference type="NCBI Taxonomy" id="3153927"/>
    <lineage>
        <taxon>Bacteria</taxon>
        <taxon>Pseudomonadati</taxon>
        <taxon>Pseudomonadota</taxon>
        <taxon>Betaproteobacteria</taxon>
        <taxon>Neisseriales</taxon>
        <taxon>Chitinibacteraceae</taxon>
        <taxon>Chitinibacter</taxon>
    </lineage>
</organism>
<name>A0AAU7FBA5_9NEIS</name>
<dbReference type="RefSeq" id="WP_348945498.1">
    <property type="nucleotide sequence ID" value="NZ_CP157355.1"/>
</dbReference>
<evidence type="ECO:0000256" key="1">
    <source>
        <dbReference type="SAM" id="Phobius"/>
    </source>
</evidence>
<dbReference type="InterPro" id="IPR054331">
    <property type="entry name" value="LiaF_TM"/>
</dbReference>
<keyword evidence="1" id="KW-0472">Membrane</keyword>
<evidence type="ECO:0000313" key="3">
    <source>
        <dbReference type="EMBL" id="XBM01192.1"/>
    </source>
</evidence>